<organism>
    <name type="scientific">Culex quinquefasciatus</name>
    <name type="common">Southern house mosquito</name>
    <name type="synonym">Culex pungens</name>
    <dbReference type="NCBI Taxonomy" id="7176"/>
    <lineage>
        <taxon>Eukaryota</taxon>
        <taxon>Metazoa</taxon>
        <taxon>Ecdysozoa</taxon>
        <taxon>Arthropoda</taxon>
        <taxon>Hexapoda</taxon>
        <taxon>Insecta</taxon>
        <taxon>Pterygota</taxon>
        <taxon>Neoptera</taxon>
        <taxon>Endopterygota</taxon>
        <taxon>Diptera</taxon>
        <taxon>Nematocera</taxon>
        <taxon>Culicoidea</taxon>
        <taxon>Culicidae</taxon>
        <taxon>Culicinae</taxon>
        <taxon>Culicini</taxon>
        <taxon>Culex</taxon>
        <taxon>Culex</taxon>
    </lineage>
</organism>
<evidence type="ECO:0000256" key="1">
    <source>
        <dbReference type="SAM" id="MobiDB-lite"/>
    </source>
</evidence>
<feature type="compositionally biased region" description="Acidic residues" evidence="1">
    <location>
        <begin position="349"/>
        <end position="366"/>
    </location>
</feature>
<dbReference type="HOGENOM" id="CLU_669487_0_0_1"/>
<dbReference type="InParanoid" id="B0WZU0"/>
<name>B0WZU0_CULQU</name>
<evidence type="ECO:0000313" key="3">
    <source>
        <dbReference type="EnsemblMetazoa" id="CPIJ012358-PA"/>
    </source>
</evidence>
<dbReference type="OMA" id="CSAHEHI"/>
<feature type="region of interest" description="Disordered" evidence="1">
    <location>
        <begin position="317"/>
        <end position="411"/>
    </location>
</feature>
<dbReference type="EnsemblMetazoa" id="CPIJ012358-RA">
    <property type="protein sequence ID" value="CPIJ012358-PA"/>
    <property type="gene ID" value="CPIJ012358"/>
</dbReference>
<sequence length="411" mass="46274">MTRKKGRPGVDPPRSSNDATLPAYLDPDGSHGKLYVMLMKAAEDGKVLPSNPFTLAKSIQSSVGTVAAAYRDKEGNFVLKVRGDEKVAKLKRMTELIEGTKIVVTEHPRLNQCKVVVTDEELKAEEALQDQGVLDVKRFRKNGKPISTMILTIRGTAAPECIYFGYDRCSTKPYAQAPLQCYRCFEFGHPKARCSAPEEICRNCSMPHAIVKDEQGRTICQKPAWCLHCNGNHSPTSRLCEQYKQEEEIEKIRGEGKSPREARRIFEERRTQEQNSYAAVAKKSATQARLEEPAIEVLRKELANAQKALKEAQEEIAKLKKRKPEPKTPNKEEKQTKPVEEKPIKLIDEDSDEQQQEEVMETDDDPEQGKRFRTTSESSTTSNNHKRRHSESSASTLVDSSDSTGTPENKQ</sequence>
<dbReference type="Proteomes" id="UP000002320">
    <property type="component" value="Unassembled WGS sequence"/>
</dbReference>
<dbReference type="EMBL" id="DS232217">
    <property type="protein sequence ID" value="EDS37765.1"/>
    <property type="molecule type" value="Genomic_DNA"/>
</dbReference>
<dbReference type="STRING" id="7176.B0WZU0"/>
<dbReference type="VEuPathDB" id="VectorBase:CQUJHB015968"/>
<dbReference type="VEuPathDB" id="VectorBase:CPIJ012358"/>
<proteinExistence type="predicted"/>
<gene>
    <name evidence="3" type="primary">6045569</name>
    <name evidence="2" type="ORF">CpipJ_CPIJ012358</name>
</gene>
<reference evidence="3" key="2">
    <citation type="submission" date="2021-02" db="UniProtKB">
        <authorList>
            <consortium name="EnsemblMetazoa"/>
        </authorList>
    </citation>
    <scope>IDENTIFICATION</scope>
    <source>
        <strain evidence="3">JHB</strain>
    </source>
</reference>
<keyword evidence="4" id="KW-1185">Reference proteome</keyword>
<feature type="compositionally biased region" description="Basic and acidic residues" evidence="1">
    <location>
        <begin position="325"/>
        <end position="348"/>
    </location>
</feature>
<dbReference type="SUPFAM" id="SSF57756">
    <property type="entry name" value="Retrovirus zinc finger-like domains"/>
    <property type="match status" value="1"/>
</dbReference>
<protein>
    <recommendedName>
        <fullName evidence="5">CCHC-type domain-containing protein</fullName>
    </recommendedName>
</protein>
<reference evidence="2" key="1">
    <citation type="submission" date="2007-03" db="EMBL/GenBank/DDBJ databases">
        <title>Annotation of Culex pipiens quinquefasciatus.</title>
        <authorList>
            <consortium name="The Broad Institute Genome Sequencing Platform"/>
            <person name="Atkinson P.W."/>
            <person name="Hemingway J."/>
            <person name="Christensen B.M."/>
            <person name="Higgs S."/>
            <person name="Kodira C."/>
            <person name="Hannick L."/>
            <person name="Megy K."/>
            <person name="O'Leary S."/>
            <person name="Pearson M."/>
            <person name="Haas B.J."/>
            <person name="Mauceli E."/>
            <person name="Wortman J.R."/>
            <person name="Lee N.H."/>
            <person name="Guigo R."/>
            <person name="Stanke M."/>
            <person name="Alvarado L."/>
            <person name="Amedeo P."/>
            <person name="Antoine C.H."/>
            <person name="Arensburger P."/>
            <person name="Bidwell S.L."/>
            <person name="Crawford M."/>
            <person name="Camaro F."/>
            <person name="Devon K."/>
            <person name="Engels R."/>
            <person name="Hammond M."/>
            <person name="Howarth C."/>
            <person name="Koehrsen M."/>
            <person name="Lawson D."/>
            <person name="Montgomery P."/>
            <person name="Nene V."/>
            <person name="Nusbaum C."/>
            <person name="Puiu D."/>
            <person name="Romero-Severson J."/>
            <person name="Severson D.W."/>
            <person name="Shumway M."/>
            <person name="Sisk P."/>
            <person name="Stolte C."/>
            <person name="Zeng Q."/>
            <person name="Eisenstadt E."/>
            <person name="Fraser-Liggett C."/>
            <person name="Strausberg R."/>
            <person name="Galagan J."/>
            <person name="Birren B."/>
            <person name="Collins F.H."/>
        </authorList>
    </citation>
    <scope>NUCLEOTIDE SEQUENCE [LARGE SCALE GENOMIC DNA]</scope>
    <source>
        <strain evidence="2">JHB</strain>
    </source>
</reference>
<dbReference type="InterPro" id="IPR036875">
    <property type="entry name" value="Znf_CCHC_sf"/>
</dbReference>
<accession>B0WZU0</accession>
<feature type="region of interest" description="Disordered" evidence="1">
    <location>
        <begin position="1"/>
        <end position="21"/>
    </location>
</feature>
<dbReference type="eggNOG" id="ENOG502T9T5">
    <property type="taxonomic scope" value="Eukaryota"/>
</dbReference>
<dbReference type="KEGG" id="cqu:CpipJ_CPIJ012358"/>
<dbReference type="GO" id="GO:0003676">
    <property type="term" value="F:nucleic acid binding"/>
    <property type="evidence" value="ECO:0007669"/>
    <property type="project" value="InterPro"/>
</dbReference>
<feature type="compositionally biased region" description="Low complexity" evidence="1">
    <location>
        <begin position="392"/>
        <end position="404"/>
    </location>
</feature>
<dbReference type="OrthoDB" id="7765078at2759"/>
<evidence type="ECO:0000313" key="2">
    <source>
        <dbReference type="EMBL" id="EDS37765.1"/>
    </source>
</evidence>
<evidence type="ECO:0008006" key="5">
    <source>
        <dbReference type="Google" id="ProtNLM"/>
    </source>
</evidence>
<dbReference type="GO" id="GO:0008270">
    <property type="term" value="F:zinc ion binding"/>
    <property type="evidence" value="ECO:0007669"/>
    <property type="project" value="InterPro"/>
</dbReference>
<evidence type="ECO:0000313" key="4">
    <source>
        <dbReference type="Proteomes" id="UP000002320"/>
    </source>
</evidence>
<dbReference type="AlphaFoldDB" id="B0WZU0"/>